<dbReference type="AlphaFoldDB" id="A0A100Y291"/>
<evidence type="ECO:0000256" key="1">
    <source>
        <dbReference type="SAM" id="Phobius"/>
    </source>
</evidence>
<gene>
    <name evidence="2" type="ORF">ATE80_24365</name>
</gene>
<sequence>MDDMTYSSRKWWTELALFVLVSTASALLLAVLWSMSLDGREETVNGLLFIIPGVVIGLLAAARYRRHHTASGSS</sequence>
<dbReference type="STRING" id="936756.ATE80_24365"/>
<reference evidence="2 3" key="1">
    <citation type="submission" date="2015-11" db="EMBL/GenBank/DDBJ databases">
        <title>Genome-wide analysis reveals the secondary metabolome in Streptomyces kanasensis ZX01.</title>
        <authorList>
            <person name="Zhang G."/>
            <person name="Han L."/>
            <person name="Feng J."/>
            <person name="Zhang X."/>
        </authorList>
    </citation>
    <scope>NUCLEOTIDE SEQUENCE [LARGE SCALE GENOMIC DNA]</scope>
    <source>
        <strain evidence="2 3">ZX01</strain>
    </source>
</reference>
<name>A0A100Y291_9ACTN</name>
<comment type="caution">
    <text evidence="2">The sequence shown here is derived from an EMBL/GenBank/DDBJ whole genome shotgun (WGS) entry which is preliminary data.</text>
</comment>
<protein>
    <submittedName>
        <fullName evidence="2">Uncharacterized protein</fullName>
    </submittedName>
</protein>
<keyword evidence="1" id="KW-0472">Membrane</keyword>
<feature type="transmembrane region" description="Helical" evidence="1">
    <location>
        <begin position="12"/>
        <end position="34"/>
    </location>
</feature>
<evidence type="ECO:0000313" key="2">
    <source>
        <dbReference type="EMBL" id="KUH36324.1"/>
    </source>
</evidence>
<keyword evidence="3" id="KW-1185">Reference proteome</keyword>
<keyword evidence="1" id="KW-1133">Transmembrane helix</keyword>
<dbReference type="EMBL" id="LNSV01000082">
    <property type="protein sequence ID" value="KUH36324.1"/>
    <property type="molecule type" value="Genomic_DNA"/>
</dbReference>
<organism evidence="2 3">
    <name type="scientific">Streptomyces kanasensis</name>
    <dbReference type="NCBI Taxonomy" id="936756"/>
    <lineage>
        <taxon>Bacteria</taxon>
        <taxon>Bacillati</taxon>
        <taxon>Actinomycetota</taxon>
        <taxon>Actinomycetes</taxon>
        <taxon>Kitasatosporales</taxon>
        <taxon>Streptomycetaceae</taxon>
        <taxon>Streptomyces</taxon>
    </lineage>
</organism>
<evidence type="ECO:0000313" key="3">
    <source>
        <dbReference type="Proteomes" id="UP000054011"/>
    </source>
</evidence>
<proteinExistence type="predicted"/>
<keyword evidence="1" id="KW-0812">Transmembrane</keyword>
<dbReference type="Proteomes" id="UP000054011">
    <property type="component" value="Unassembled WGS sequence"/>
</dbReference>
<accession>A0A100Y291</accession>
<feature type="transmembrane region" description="Helical" evidence="1">
    <location>
        <begin position="46"/>
        <end position="64"/>
    </location>
</feature>